<organism evidence="2 3">
    <name type="scientific">Pycnococcus provasolii</name>
    <dbReference type="NCBI Taxonomy" id="41880"/>
    <lineage>
        <taxon>Eukaryota</taxon>
        <taxon>Viridiplantae</taxon>
        <taxon>Chlorophyta</taxon>
        <taxon>Pseudoscourfieldiophyceae</taxon>
        <taxon>Pseudoscourfieldiales</taxon>
        <taxon>Pycnococcaceae</taxon>
        <taxon>Pycnococcus</taxon>
    </lineage>
</organism>
<evidence type="ECO:0008006" key="4">
    <source>
        <dbReference type="Google" id="ProtNLM"/>
    </source>
</evidence>
<name>A0A830HHW7_9CHLO</name>
<accession>A0A830HHW7</accession>
<dbReference type="EMBL" id="BNJQ01000014">
    <property type="protein sequence ID" value="GHP06916.1"/>
    <property type="molecule type" value="Genomic_DNA"/>
</dbReference>
<proteinExistence type="predicted"/>
<evidence type="ECO:0000313" key="2">
    <source>
        <dbReference type="EMBL" id="GHP06916.1"/>
    </source>
</evidence>
<dbReference type="OrthoDB" id="442460at2759"/>
<dbReference type="Proteomes" id="UP000660262">
    <property type="component" value="Unassembled WGS sequence"/>
</dbReference>
<dbReference type="PANTHER" id="PTHR33524:SF1">
    <property type="entry name" value="SET DOMAIN-CONTAINING PROTEIN"/>
    <property type="match status" value="1"/>
</dbReference>
<dbReference type="SUPFAM" id="SSF82199">
    <property type="entry name" value="SET domain"/>
    <property type="match status" value="1"/>
</dbReference>
<dbReference type="AlphaFoldDB" id="A0A830HHW7"/>
<reference evidence="2" key="1">
    <citation type="submission" date="2020-10" db="EMBL/GenBank/DDBJ databases">
        <title>Unveiling of a novel bifunctional photoreceptor, Dualchrome1, isolated from a cosmopolitan green alga.</title>
        <authorList>
            <person name="Suzuki S."/>
            <person name="Kawachi M."/>
        </authorList>
    </citation>
    <scope>NUCLEOTIDE SEQUENCE</scope>
    <source>
        <strain evidence="2">NIES 2893</strain>
    </source>
</reference>
<evidence type="ECO:0000313" key="3">
    <source>
        <dbReference type="Proteomes" id="UP000660262"/>
    </source>
</evidence>
<dbReference type="InterPro" id="IPR040415">
    <property type="entry name" value="SETD9"/>
</dbReference>
<protein>
    <recommendedName>
        <fullName evidence="4">SET domain-containing protein</fullName>
    </recommendedName>
</protein>
<feature type="region of interest" description="Disordered" evidence="1">
    <location>
        <begin position="1"/>
        <end position="21"/>
    </location>
</feature>
<comment type="caution">
    <text evidence="2">The sequence shown here is derived from an EMBL/GenBank/DDBJ whole genome shotgun (WGS) entry which is preliminary data.</text>
</comment>
<dbReference type="InterPro" id="IPR046341">
    <property type="entry name" value="SET_dom_sf"/>
</dbReference>
<evidence type="ECO:0000256" key="1">
    <source>
        <dbReference type="SAM" id="MobiDB-lite"/>
    </source>
</evidence>
<keyword evidence="3" id="KW-1185">Reference proteome</keyword>
<sequence>MREPSYQKHQPGNPKKTMAGYSRSGLESLMRRLLPQVSKYLLDDVPMREIIPSLSEKYVSAAELSAHSNPERAARRARDVSRDIKLLAQSTNRENVHDDVDAFVSLAQPQVSERIHSILVNDAVSETVKKLDAELRAAPGSVGGIVASAPTLQAGVCDVGTIKPFMQQRSAMARALGYNVVAKMSTVPGAGRGLFLNGGDVKQGAVLALYPGVVYLLERVLSLQSVLQSARDDGFEDNEYLVSAFDGTITDARPFLALQMATTKSAATPHAWAFVTENNELHTCIRWPSFHRRGSSSQSLDNTEGALDVNPVSALAYAHFANHPPAGTAPNAVLCHTQVRFQELVQASAASRSGVTPHPEVMLALGDHEGEVARLMHALLPERLHKYLRLYEPPTVPYRLRNMIPTTYCDANLDSEGSYEPDVALPLAVLVASRDLRDGEELFFDYRMDDEYELPPWYSKVVEEEVSEAPM</sequence>
<dbReference type="PANTHER" id="PTHR33524">
    <property type="entry name" value="C5ORF35"/>
    <property type="match status" value="1"/>
</dbReference>
<gene>
    <name evidence="2" type="ORF">PPROV_000566000</name>
</gene>